<accession>A0A0S3AK00</accession>
<gene>
    <name evidence="3" type="ORF">C8R28_10263</name>
    <name evidence="4" type="ORF">SAMN05216406_1158</name>
    <name evidence="5" type="ORF">SAMN05421510_102141</name>
    <name evidence="6" type="ORF">SAMN06297164_3099</name>
</gene>
<dbReference type="EMBL" id="FOFX01000021">
    <property type="protein sequence ID" value="SEQ11559.1"/>
    <property type="molecule type" value="Genomic_DNA"/>
</dbReference>
<feature type="transmembrane region" description="Helical" evidence="2">
    <location>
        <begin position="34"/>
        <end position="57"/>
    </location>
</feature>
<dbReference type="Proteomes" id="UP000219335">
    <property type="component" value="Unassembled WGS sequence"/>
</dbReference>
<evidence type="ECO:0000313" key="9">
    <source>
        <dbReference type="Proteomes" id="UP000219335"/>
    </source>
</evidence>
<feature type="compositionally biased region" description="Polar residues" evidence="1">
    <location>
        <begin position="69"/>
        <end position="81"/>
    </location>
</feature>
<evidence type="ECO:0000313" key="10">
    <source>
        <dbReference type="Proteomes" id="UP000244110"/>
    </source>
</evidence>
<keyword evidence="2" id="KW-0812">Transmembrane</keyword>
<dbReference type="Proteomes" id="UP000244110">
    <property type="component" value="Unassembled WGS sequence"/>
</dbReference>
<evidence type="ECO:0000313" key="4">
    <source>
        <dbReference type="EMBL" id="SDT98242.1"/>
    </source>
</evidence>
<dbReference type="STRING" id="44577.ATY38_09725"/>
<dbReference type="EMBL" id="QAOL01000026">
    <property type="protein sequence ID" value="PTQ82619.1"/>
    <property type="molecule type" value="Genomic_DNA"/>
</dbReference>
<dbReference type="EMBL" id="FNLN01000015">
    <property type="protein sequence ID" value="SDT98242.1"/>
    <property type="molecule type" value="Genomic_DNA"/>
</dbReference>
<dbReference type="RefSeq" id="WP_062559131.1">
    <property type="nucleotide sequence ID" value="NZ_CP013341.1"/>
</dbReference>
<dbReference type="KEGG" id="nur:ATY38_09725"/>
<reference evidence="6 9" key="3">
    <citation type="submission" date="2017-09" db="EMBL/GenBank/DDBJ databases">
        <authorList>
            <person name="Ehlers B."/>
            <person name="Leendertz F.H."/>
        </authorList>
    </citation>
    <scope>NUCLEOTIDE SEQUENCE [LARGE SCALE GENOMIC DNA]</scope>
    <source>
        <strain evidence="6 9">Nm42</strain>
    </source>
</reference>
<protein>
    <submittedName>
        <fullName evidence="3">Uncharacterized protein</fullName>
    </submittedName>
</protein>
<keyword evidence="2" id="KW-1133">Transmembrane helix</keyword>
<evidence type="ECO:0000313" key="5">
    <source>
        <dbReference type="EMBL" id="SEQ11559.1"/>
    </source>
</evidence>
<dbReference type="Proteomes" id="UP000181998">
    <property type="component" value="Unassembled WGS sequence"/>
</dbReference>
<keyword evidence="8" id="KW-1185">Reference proteome</keyword>
<dbReference type="EMBL" id="OCMU01000002">
    <property type="protein sequence ID" value="SOD21019.1"/>
    <property type="molecule type" value="Genomic_DNA"/>
</dbReference>
<keyword evidence="2" id="KW-0472">Membrane</keyword>
<evidence type="ECO:0000313" key="6">
    <source>
        <dbReference type="EMBL" id="SOD21019.1"/>
    </source>
</evidence>
<feature type="transmembrane region" description="Helical" evidence="2">
    <location>
        <begin position="7"/>
        <end position="28"/>
    </location>
</feature>
<reference evidence="8" key="2">
    <citation type="submission" date="2016-10" db="EMBL/GenBank/DDBJ databases">
        <authorList>
            <person name="Varghese N."/>
            <person name="Submissions S."/>
        </authorList>
    </citation>
    <scope>NUCLEOTIDE SEQUENCE [LARGE SCALE GENOMIC DNA]</scope>
    <source>
        <strain evidence="8">Nm10</strain>
    </source>
</reference>
<reference evidence="4 7" key="1">
    <citation type="submission" date="2016-10" db="EMBL/GenBank/DDBJ databases">
        <authorList>
            <person name="de Groot N.N."/>
        </authorList>
    </citation>
    <scope>NUCLEOTIDE SEQUENCE [LARGE SCALE GENOMIC DNA]</scope>
    <source>
        <strain evidence="4">Nm10</strain>
        <strain evidence="5 7">Nm9</strain>
    </source>
</reference>
<organism evidence="3 10">
    <name type="scientific">Nitrosomonas ureae</name>
    <dbReference type="NCBI Taxonomy" id="44577"/>
    <lineage>
        <taxon>Bacteria</taxon>
        <taxon>Pseudomonadati</taxon>
        <taxon>Pseudomonadota</taxon>
        <taxon>Betaproteobacteria</taxon>
        <taxon>Nitrosomonadales</taxon>
        <taxon>Nitrosomonadaceae</taxon>
        <taxon>Nitrosomonas</taxon>
    </lineage>
</organism>
<proteinExistence type="predicted"/>
<evidence type="ECO:0000256" key="1">
    <source>
        <dbReference type="SAM" id="MobiDB-lite"/>
    </source>
</evidence>
<feature type="region of interest" description="Disordered" evidence="1">
    <location>
        <begin position="67"/>
        <end position="87"/>
    </location>
</feature>
<dbReference type="Proteomes" id="UP000182882">
    <property type="component" value="Unassembled WGS sequence"/>
</dbReference>
<evidence type="ECO:0000256" key="2">
    <source>
        <dbReference type="SAM" id="Phobius"/>
    </source>
</evidence>
<sequence>MKIDNLLVRVAASMGFVLLSIITSIAFYELTVDWGSISGLFMGLYLYSAYLLFGIICNKPGNKIHRFNTKPSSKNKPSVSRNKIYEY</sequence>
<evidence type="ECO:0000313" key="3">
    <source>
        <dbReference type="EMBL" id="PTQ82619.1"/>
    </source>
</evidence>
<dbReference type="AlphaFoldDB" id="A0A0S3AK00"/>
<dbReference type="OrthoDB" id="8549445at2"/>
<evidence type="ECO:0000313" key="8">
    <source>
        <dbReference type="Proteomes" id="UP000182882"/>
    </source>
</evidence>
<name>A0A0S3AK00_9PROT</name>
<evidence type="ECO:0000313" key="7">
    <source>
        <dbReference type="Proteomes" id="UP000181998"/>
    </source>
</evidence>
<reference evidence="3 10" key="4">
    <citation type="submission" date="2018-04" db="EMBL/GenBank/DDBJ databases">
        <title>Active sludge and wastewater microbial communities from Klosterneuburg, Austria.</title>
        <authorList>
            <person name="Wagner M."/>
        </authorList>
    </citation>
    <scope>NUCLEOTIDE SEQUENCE [LARGE SCALE GENOMIC DNA]</scope>
    <source>
        <strain evidence="3 10">Nm4</strain>
    </source>
</reference>